<reference evidence="2" key="1">
    <citation type="submission" date="2021-11" db="EMBL/GenBank/DDBJ databases">
        <authorList>
            <person name="Schell T."/>
        </authorList>
    </citation>
    <scope>NUCLEOTIDE SEQUENCE</scope>
    <source>
        <strain evidence="2">M5</strain>
    </source>
</reference>
<proteinExistence type="predicted"/>
<accession>A0A8J2WI44</accession>
<gene>
    <name evidence="2" type="ORF">DGAL_LOCUS11407</name>
</gene>
<comment type="caution">
    <text evidence="2">The sequence shown here is derived from an EMBL/GenBank/DDBJ whole genome shotgun (WGS) entry which is preliminary data.</text>
</comment>
<keyword evidence="1" id="KW-0732">Signal</keyword>
<evidence type="ECO:0000256" key="1">
    <source>
        <dbReference type="SAM" id="SignalP"/>
    </source>
</evidence>
<evidence type="ECO:0000313" key="2">
    <source>
        <dbReference type="EMBL" id="CAH0108041.1"/>
    </source>
</evidence>
<dbReference type="AlphaFoldDB" id="A0A8J2WI44"/>
<protein>
    <submittedName>
        <fullName evidence="2">Uncharacterized protein</fullName>
    </submittedName>
</protein>
<name>A0A8J2WI44_9CRUS</name>
<evidence type="ECO:0000313" key="3">
    <source>
        <dbReference type="Proteomes" id="UP000789390"/>
    </source>
</evidence>
<dbReference type="EMBL" id="CAKKLH010000281">
    <property type="protein sequence ID" value="CAH0108041.1"/>
    <property type="molecule type" value="Genomic_DNA"/>
</dbReference>
<keyword evidence="3" id="KW-1185">Reference proteome</keyword>
<dbReference type="Proteomes" id="UP000789390">
    <property type="component" value="Unassembled WGS sequence"/>
</dbReference>
<sequence>MNVKVMLSLILASVLVGSAFGAPQFLGRPGGFGRPGFGGGFGRPGFGGGGFGRPGFGGANAAGLGNGFVQNNQAVGTGTGIANAGPGGFGIGLGVGAGVATPIGNFAFGDGQSKPH</sequence>
<organism evidence="2 3">
    <name type="scientific">Daphnia galeata</name>
    <dbReference type="NCBI Taxonomy" id="27404"/>
    <lineage>
        <taxon>Eukaryota</taxon>
        <taxon>Metazoa</taxon>
        <taxon>Ecdysozoa</taxon>
        <taxon>Arthropoda</taxon>
        <taxon>Crustacea</taxon>
        <taxon>Branchiopoda</taxon>
        <taxon>Diplostraca</taxon>
        <taxon>Cladocera</taxon>
        <taxon>Anomopoda</taxon>
        <taxon>Daphniidae</taxon>
        <taxon>Daphnia</taxon>
    </lineage>
</organism>
<feature type="chain" id="PRO_5035194203" evidence="1">
    <location>
        <begin position="22"/>
        <end position="116"/>
    </location>
</feature>
<feature type="signal peptide" evidence="1">
    <location>
        <begin position="1"/>
        <end position="21"/>
    </location>
</feature>